<sequence length="88" mass="9601">MSRSIVMMHKGILTAHPVSPHSSPSAALTSLLPSLYTLNSPHKPGISASTEVQHCHRKFLQVLIQVTKVGLQDTNSEGRRDRTACRSV</sequence>
<evidence type="ECO:0000313" key="1">
    <source>
        <dbReference type="EMBL" id="MPC27595.1"/>
    </source>
</evidence>
<dbReference type="Proteomes" id="UP000324222">
    <property type="component" value="Unassembled WGS sequence"/>
</dbReference>
<accession>A0A5B7E2G1</accession>
<dbReference type="EMBL" id="VSRR010001773">
    <property type="protein sequence ID" value="MPC27595.1"/>
    <property type="molecule type" value="Genomic_DNA"/>
</dbReference>
<reference evidence="1 2" key="1">
    <citation type="submission" date="2019-05" db="EMBL/GenBank/DDBJ databases">
        <title>Another draft genome of Portunus trituberculatus and its Hox gene families provides insights of decapod evolution.</title>
        <authorList>
            <person name="Jeong J.-H."/>
            <person name="Song I."/>
            <person name="Kim S."/>
            <person name="Choi T."/>
            <person name="Kim D."/>
            <person name="Ryu S."/>
            <person name="Kim W."/>
        </authorList>
    </citation>
    <scope>NUCLEOTIDE SEQUENCE [LARGE SCALE GENOMIC DNA]</scope>
    <source>
        <tissue evidence="1">Muscle</tissue>
    </source>
</reference>
<comment type="caution">
    <text evidence="1">The sequence shown here is derived from an EMBL/GenBank/DDBJ whole genome shotgun (WGS) entry which is preliminary data.</text>
</comment>
<name>A0A5B7E2G1_PORTR</name>
<dbReference type="AlphaFoldDB" id="A0A5B7E2G1"/>
<organism evidence="1 2">
    <name type="scientific">Portunus trituberculatus</name>
    <name type="common">Swimming crab</name>
    <name type="synonym">Neptunus trituberculatus</name>
    <dbReference type="NCBI Taxonomy" id="210409"/>
    <lineage>
        <taxon>Eukaryota</taxon>
        <taxon>Metazoa</taxon>
        <taxon>Ecdysozoa</taxon>
        <taxon>Arthropoda</taxon>
        <taxon>Crustacea</taxon>
        <taxon>Multicrustacea</taxon>
        <taxon>Malacostraca</taxon>
        <taxon>Eumalacostraca</taxon>
        <taxon>Eucarida</taxon>
        <taxon>Decapoda</taxon>
        <taxon>Pleocyemata</taxon>
        <taxon>Brachyura</taxon>
        <taxon>Eubrachyura</taxon>
        <taxon>Portunoidea</taxon>
        <taxon>Portunidae</taxon>
        <taxon>Portuninae</taxon>
        <taxon>Portunus</taxon>
    </lineage>
</organism>
<protein>
    <submittedName>
        <fullName evidence="1">Uncharacterized protein</fullName>
    </submittedName>
</protein>
<keyword evidence="2" id="KW-1185">Reference proteome</keyword>
<proteinExistence type="predicted"/>
<gene>
    <name evidence="1" type="ORF">E2C01_020769</name>
</gene>
<evidence type="ECO:0000313" key="2">
    <source>
        <dbReference type="Proteomes" id="UP000324222"/>
    </source>
</evidence>